<dbReference type="SUPFAM" id="SSF53448">
    <property type="entry name" value="Nucleotide-diphospho-sugar transferases"/>
    <property type="match status" value="1"/>
</dbReference>
<evidence type="ECO:0000313" key="1">
    <source>
        <dbReference type="EMBL" id="SEQ47706.1"/>
    </source>
</evidence>
<evidence type="ECO:0000313" key="2">
    <source>
        <dbReference type="Proteomes" id="UP000198504"/>
    </source>
</evidence>
<keyword evidence="2" id="KW-1185">Reference proteome</keyword>
<dbReference type="Gene3D" id="3.90.550.10">
    <property type="entry name" value="Spore Coat Polysaccharide Biosynthesis Protein SpsA, Chain A"/>
    <property type="match status" value="1"/>
</dbReference>
<accession>A0A1H9GC94</accession>
<dbReference type="Proteomes" id="UP000198504">
    <property type="component" value="Unassembled WGS sequence"/>
</dbReference>
<dbReference type="InterPro" id="IPR029044">
    <property type="entry name" value="Nucleotide-diphossugar_trans"/>
</dbReference>
<protein>
    <recommendedName>
        <fullName evidence="3">Glycosyltransferase involved in cell wall biogenesis</fullName>
    </recommendedName>
</protein>
<reference evidence="2" key="1">
    <citation type="submission" date="2016-10" db="EMBL/GenBank/DDBJ databases">
        <authorList>
            <person name="Varghese N."/>
            <person name="Submissions S."/>
        </authorList>
    </citation>
    <scope>NUCLEOTIDE SEQUENCE [LARGE SCALE GENOMIC DNA]</scope>
    <source>
        <strain evidence="2">CGMCC 4.6856</strain>
    </source>
</reference>
<dbReference type="AlphaFoldDB" id="A0A1H9GC94"/>
<dbReference type="RefSeq" id="WP_232506241.1">
    <property type="nucleotide sequence ID" value="NZ_FOFA01000003.1"/>
</dbReference>
<dbReference type="Pfam" id="PF09837">
    <property type="entry name" value="DUF2064"/>
    <property type="match status" value="1"/>
</dbReference>
<dbReference type="STRING" id="1036181.SAMN05421756_103579"/>
<dbReference type="EMBL" id="FOFA01000003">
    <property type="protein sequence ID" value="SEQ47706.1"/>
    <property type="molecule type" value="Genomic_DNA"/>
</dbReference>
<organism evidence="1 2">
    <name type="scientific">Microlunatus flavus</name>
    <dbReference type="NCBI Taxonomy" id="1036181"/>
    <lineage>
        <taxon>Bacteria</taxon>
        <taxon>Bacillati</taxon>
        <taxon>Actinomycetota</taxon>
        <taxon>Actinomycetes</taxon>
        <taxon>Propionibacteriales</taxon>
        <taxon>Propionibacteriaceae</taxon>
        <taxon>Microlunatus</taxon>
    </lineage>
</organism>
<dbReference type="InterPro" id="IPR018641">
    <property type="entry name" value="Trfase_1_rSAM/seldom-assoc"/>
</dbReference>
<evidence type="ECO:0008006" key="3">
    <source>
        <dbReference type="Google" id="ProtNLM"/>
    </source>
</evidence>
<sequence length="247" mass="24223">MTPPPEALPTVTFVVLAKAPVPGRVKTRLTSGYSAHEAAALAGAALLDTLDGVRAAGVRLDAGGAAGETGTPGLVCALTGDLALAAAPAALADGLSTFRVVAQRGEGLGERIAHAHLDAAGPAGATVQVGMDTPQADPAVLAAAAARVVAPDGPDAVIGPAADGGWWLLALRRAVDARLVAAVPMSTPQTGRLTRAALEAAGLLVETAPVLSDVDVPADVDRVAAACPGSRFAALADVLGVRPAVAS</sequence>
<dbReference type="PANTHER" id="PTHR36529:SF1">
    <property type="entry name" value="GLYCOSYLTRANSFERASE"/>
    <property type="match status" value="1"/>
</dbReference>
<dbReference type="PANTHER" id="PTHR36529">
    <property type="entry name" value="SLL1095 PROTEIN"/>
    <property type="match status" value="1"/>
</dbReference>
<name>A0A1H9GC94_9ACTN</name>
<proteinExistence type="predicted"/>
<gene>
    <name evidence="1" type="ORF">SAMN05421756_103579</name>
</gene>